<feature type="domain" description="RNA 3'-terminal phosphate cyclase insert" evidence="6">
    <location>
        <begin position="188"/>
        <end position="254"/>
    </location>
</feature>
<dbReference type="GO" id="GO:0000479">
    <property type="term" value="P:endonucleolytic cleavage of tricistronic rRNA transcript (SSU-rRNA, 5.8S rRNA, LSU-rRNA)"/>
    <property type="evidence" value="ECO:0007669"/>
    <property type="project" value="TreeGrafter"/>
</dbReference>
<dbReference type="Gene3D" id="3.30.360.20">
    <property type="entry name" value="RNA 3'-terminal phosphate cyclase, insert domain"/>
    <property type="match status" value="1"/>
</dbReference>
<dbReference type="InterPro" id="IPR036553">
    <property type="entry name" value="RPTC_insert"/>
</dbReference>
<dbReference type="InterPro" id="IPR023797">
    <property type="entry name" value="RNA3'_phos_cyclase_dom"/>
</dbReference>
<dbReference type="InterPro" id="IPR016443">
    <property type="entry name" value="RNA3'_term_phos_cyc_type_2"/>
</dbReference>
<accession>A0A835CQN3</accession>
<evidence type="ECO:0000256" key="4">
    <source>
        <dbReference type="ARBA" id="ARBA00023242"/>
    </source>
</evidence>
<dbReference type="PANTHER" id="PTHR11096">
    <property type="entry name" value="RNA 3' TERMINAL PHOSPHATE CYCLASE"/>
    <property type="match status" value="1"/>
</dbReference>
<dbReference type="InterPro" id="IPR013791">
    <property type="entry name" value="RNA3'-term_phos_cycl_insert"/>
</dbReference>
<dbReference type="PANTHER" id="PTHR11096:SF1">
    <property type="entry name" value="RNA 3'-TERMINAL PHOSPHATE CYCLASE-LIKE PROTEIN"/>
    <property type="match status" value="1"/>
</dbReference>
<dbReference type="InterPro" id="IPR000228">
    <property type="entry name" value="RNA3'_term_phos_cyc"/>
</dbReference>
<dbReference type="Pfam" id="PF05189">
    <property type="entry name" value="RTC_insert"/>
    <property type="match status" value="1"/>
</dbReference>
<evidence type="ECO:0000256" key="2">
    <source>
        <dbReference type="ARBA" id="ARBA00007089"/>
    </source>
</evidence>
<keyword evidence="8" id="KW-1185">Reference proteome</keyword>
<dbReference type="Gene3D" id="3.65.10.20">
    <property type="entry name" value="RNA 3'-terminal phosphate cyclase domain"/>
    <property type="match status" value="1"/>
</dbReference>
<dbReference type="Pfam" id="PF01137">
    <property type="entry name" value="RTC"/>
    <property type="match status" value="1"/>
</dbReference>
<dbReference type="AlphaFoldDB" id="A0A835CQN3"/>
<evidence type="ECO:0000259" key="5">
    <source>
        <dbReference type="Pfam" id="PF01137"/>
    </source>
</evidence>
<evidence type="ECO:0000313" key="7">
    <source>
        <dbReference type="EMBL" id="KAF7990378.1"/>
    </source>
</evidence>
<dbReference type="InterPro" id="IPR020719">
    <property type="entry name" value="RNA3'_term_phos_cycl-like_CS"/>
</dbReference>
<evidence type="ECO:0000259" key="6">
    <source>
        <dbReference type="Pfam" id="PF05189"/>
    </source>
</evidence>
<evidence type="ECO:0000256" key="1">
    <source>
        <dbReference type="ARBA" id="ARBA00004604"/>
    </source>
</evidence>
<organism evidence="7 8">
    <name type="scientific">Aphidius gifuensis</name>
    <name type="common">Parasitoid wasp</name>
    <dbReference type="NCBI Taxonomy" id="684658"/>
    <lineage>
        <taxon>Eukaryota</taxon>
        <taxon>Metazoa</taxon>
        <taxon>Ecdysozoa</taxon>
        <taxon>Arthropoda</taxon>
        <taxon>Hexapoda</taxon>
        <taxon>Insecta</taxon>
        <taxon>Pterygota</taxon>
        <taxon>Neoptera</taxon>
        <taxon>Endopterygota</taxon>
        <taxon>Hymenoptera</taxon>
        <taxon>Apocrita</taxon>
        <taxon>Ichneumonoidea</taxon>
        <taxon>Braconidae</taxon>
        <taxon>Aphidiinae</taxon>
        <taxon>Aphidius</taxon>
    </lineage>
</organism>
<dbReference type="NCBIfam" id="TIGR03400">
    <property type="entry name" value="18S_RNA_Rcl1p"/>
    <property type="match status" value="1"/>
</dbReference>
<gene>
    <name evidence="7" type="ORF">HCN44_000183</name>
</gene>
<proteinExistence type="inferred from homology"/>
<comment type="caution">
    <text evidence="7">The sequence shown here is derived from an EMBL/GenBank/DDBJ whole genome shotgun (WGS) entry which is preliminary data.</text>
</comment>
<dbReference type="InterPro" id="IPR013792">
    <property type="entry name" value="RNA3'P_cycl/enolpyr_Trfase_a/b"/>
</dbReference>
<sequence length="377" mass="41553">MPSKLKKNTLSYRGCNYMKHRLLLSTLSGKPVTITNIRINHDEPGAKEHEVSLIRLLDKLTNGSQFELNDTGTVLSYTPGLLIGGELEHDCSLQRGIGYYLEAVMILAPFCKHPIDIKLRGVTNNTIDPSVDRIKSSGLPILKKFIIGDCDLDLTIKKRGALPKGGGEVHFKCPVNRGLRTIQFEKCGPVKEIRGVSCSMNVSPDIATRMYKAAKRVLNNFTNDVYLRTDGCQGKLGGNSPGYGISLTAVTTGVQGESKDIENKTRAYYTSEACCPPMDSNSISEEMTEIHRGGCIDSIFQPMTALFMALGQKNVSKVLSGPLTQSTIQFLRDLRDFMGVVFKLDPAKDPEDEDIVLEQVHLACMGIGYNNFSRRVL</sequence>
<dbReference type="GO" id="GO:0005730">
    <property type="term" value="C:nucleolus"/>
    <property type="evidence" value="ECO:0007669"/>
    <property type="project" value="UniProtKB-SubCell"/>
</dbReference>
<feature type="domain" description="RNA 3'-terminal phosphate cyclase" evidence="5">
    <location>
        <begin position="12"/>
        <end position="343"/>
    </location>
</feature>
<dbReference type="PROSITE" id="PS01287">
    <property type="entry name" value="RTC"/>
    <property type="match status" value="1"/>
</dbReference>
<keyword evidence="3" id="KW-0690">Ribosome biogenesis</keyword>
<dbReference type="EMBL" id="JACMRX010000004">
    <property type="protein sequence ID" value="KAF7990378.1"/>
    <property type="molecule type" value="Genomic_DNA"/>
</dbReference>
<reference evidence="7 8" key="1">
    <citation type="submission" date="2020-08" db="EMBL/GenBank/DDBJ databases">
        <title>Aphidius gifuensis genome sequencing and assembly.</title>
        <authorList>
            <person name="Du Z."/>
        </authorList>
    </citation>
    <scope>NUCLEOTIDE SEQUENCE [LARGE SCALE GENOMIC DNA]</scope>
    <source>
        <strain evidence="7">YNYX2018</strain>
        <tissue evidence="7">Adults</tissue>
    </source>
</reference>
<keyword evidence="4" id="KW-0539">Nucleus</keyword>
<protein>
    <recommendedName>
        <fullName evidence="9">RNA 3'-terminal phosphate cyclase-like protein</fullName>
    </recommendedName>
</protein>
<evidence type="ECO:0000256" key="3">
    <source>
        <dbReference type="ARBA" id="ARBA00022517"/>
    </source>
</evidence>
<dbReference type="OrthoDB" id="1911237at2759"/>
<dbReference type="SUPFAM" id="SSF55205">
    <property type="entry name" value="EPT/RTPC-like"/>
    <property type="match status" value="1"/>
</dbReference>
<dbReference type="Proteomes" id="UP000639338">
    <property type="component" value="Unassembled WGS sequence"/>
</dbReference>
<comment type="subcellular location">
    <subcellularLocation>
        <location evidence="1">Nucleus</location>
        <location evidence="1">Nucleolus</location>
    </subcellularLocation>
</comment>
<name>A0A835CQN3_APHGI</name>
<dbReference type="GO" id="GO:0004521">
    <property type="term" value="F:RNA endonuclease activity"/>
    <property type="evidence" value="ECO:0007669"/>
    <property type="project" value="TreeGrafter"/>
</dbReference>
<comment type="similarity">
    <text evidence="2">Belongs to the RNA 3'-terminal cyclase family. Type 2 subfamily.</text>
</comment>
<evidence type="ECO:0000313" key="8">
    <source>
        <dbReference type="Proteomes" id="UP000639338"/>
    </source>
</evidence>
<dbReference type="InterPro" id="IPR037136">
    <property type="entry name" value="RNA3'_phos_cyclase_dom_sf"/>
</dbReference>
<evidence type="ECO:0008006" key="9">
    <source>
        <dbReference type="Google" id="ProtNLM"/>
    </source>
</evidence>